<dbReference type="InterPro" id="IPR007379">
    <property type="entry name" value="Tim44-like_dom"/>
</dbReference>
<dbReference type="GO" id="GO:0016020">
    <property type="term" value="C:membrane"/>
    <property type="evidence" value="ECO:0007669"/>
    <property type="project" value="UniProtKB-SubCell"/>
</dbReference>
<comment type="caution">
    <text evidence="7">The sequence shown here is derived from an EMBL/GenBank/DDBJ whole genome shotgun (WGS) entry which is preliminary data.</text>
</comment>
<keyword evidence="4" id="KW-0472">Membrane</keyword>
<name>A0A849KYZ7_9RHOB</name>
<dbReference type="SUPFAM" id="SSF54427">
    <property type="entry name" value="NTF2-like"/>
    <property type="match status" value="1"/>
</dbReference>
<dbReference type="PIRSF" id="PIRSF031890">
    <property type="entry name" value="UCP031890_transporter_Tim44"/>
    <property type="match status" value="1"/>
</dbReference>
<evidence type="ECO:0000256" key="5">
    <source>
        <dbReference type="SAM" id="MobiDB-lite"/>
    </source>
</evidence>
<feature type="region of interest" description="Disordered" evidence="5">
    <location>
        <begin position="31"/>
        <end position="50"/>
    </location>
</feature>
<gene>
    <name evidence="7" type="ORF">HMH01_01505</name>
</gene>
<dbReference type="GO" id="GO:0030150">
    <property type="term" value="P:protein import into mitochondrial matrix"/>
    <property type="evidence" value="ECO:0007669"/>
    <property type="project" value="TreeGrafter"/>
</dbReference>
<evidence type="ECO:0000259" key="6">
    <source>
        <dbReference type="SMART" id="SM00978"/>
    </source>
</evidence>
<evidence type="ECO:0000256" key="2">
    <source>
        <dbReference type="ARBA" id="ARBA00009597"/>
    </source>
</evidence>
<comment type="subcellular location">
    <subcellularLocation>
        <location evidence="1">Membrane</location>
    </subcellularLocation>
</comment>
<dbReference type="Gene3D" id="3.10.450.240">
    <property type="match status" value="1"/>
</dbReference>
<evidence type="ECO:0000313" key="7">
    <source>
        <dbReference type="EMBL" id="NNU79102.1"/>
    </source>
</evidence>
<dbReference type="PANTHER" id="PTHR10721:SF1">
    <property type="entry name" value="MITOCHONDRIAL IMPORT INNER MEMBRANE TRANSLOCASE SUBUNIT TIM44"/>
    <property type="match status" value="1"/>
</dbReference>
<sequence>MGSQLIQILVLAGVALFLVLRLRDVLGTRDGFEGPVGPKKQPPVESSSRSFEVIDGGTKDRDIADHVDPESPVAEALLKMKRAEPGFSVSEFAHGARQAYEMIVMAYENGELDTLQQFLAPEVYDGFSAAVFARADKGYTVDANFVGVREVKIVDASFDEETREGDITLRFVGELTSVVRNPDGEIVEGNPQEIKRQKDVWTFSRVMGSENPNWLLVATGG</sequence>
<protein>
    <submittedName>
        <fullName evidence="7">Tim44 domain-containing protein</fullName>
    </submittedName>
</protein>
<comment type="similarity">
    <text evidence="2">Belongs to the Tim44 family.</text>
</comment>
<dbReference type="RefSeq" id="WP_171321803.1">
    <property type="nucleotide sequence ID" value="NZ_JABFBC010000001.1"/>
</dbReference>
<dbReference type="GO" id="GO:0051087">
    <property type="term" value="F:protein-folding chaperone binding"/>
    <property type="evidence" value="ECO:0007669"/>
    <property type="project" value="TreeGrafter"/>
</dbReference>
<keyword evidence="8" id="KW-1185">Reference proteome</keyword>
<feature type="domain" description="Tim44-like" evidence="6">
    <location>
        <begin position="73"/>
        <end position="221"/>
    </location>
</feature>
<dbReference type="InterPro" id="IPR032710">
    <property type="entry name" value="NTF2-like_dom_sf"/>
</dbReference>
<dbReference type="EMBL" id="JABFBC010000001">
    <property type="protein sequence ID" value="NNU79102.1"/>
    <property type="molecule type" value="Genomic_DNA"/>
</dbReference>
<keyword evidence="3" id="KW-0809">Transit peptide</keyword>
<dbReference type="NCBIfam" id="NF033779">
    <property type="entry name" value="Tim44_TimA_adap"/>
    <property type="match status" value="1"/>
</dbReference>
<dbReference type="Pfam" id="PF04280">
    <property type="entry name" value="Tim44"/>
    <property type="match status" value="1"/>
</dbReference>
<dbReference type="AlphaFoldDB" id="A0A849KYZ7"/>
<dbReference type="Proteomes" id="UP000572377">
    <property type="component" value="Unassembled WGS sequence"/>
</dbReference>
<evidence type="ECO:0000256" key="3">
    <source>
        <dbReference type="ARBA" id="ARBA00022946"/>
    </source>
</evidence>
<accession>A0A849KYZ7</accession>
<reference evidence="7 8" key="1">
    <citation type="submission" date="2020-05" db="EMBL/GenBank/DDBJ databases">
        <title>Gimesia benthica sp. nov., a novel planctomycete isolated from a deep-sea water sample of the Northwest Indian Ocean.</title>
        <authorList>
            <person name="Wang J."/>
            <person name="Ruan C."/>
            <person name="Song L."/>
            <person name="Zhu Y."/>
            <person name="Li A."/>
            <person name="Zheng X."/>
            <person name="Wang L."/>
            <person name="Lu Z."/>
            <person name="Huang Y."/>
            <person name="Du W."/>
            <person name="Zhou Y."/>
            <person name="Huang L."/>
            <person name="Dai X."/>
        </authorList>
    </citation>
    <scope>NUCLEOTIDE SEQUENCE [LARGE SCALE GENOMIC DNA]</scope>
    <source>
        <strain evidence="7 8">YYQ-30</strain>
    </source>
</reference>
<dbReference type="PANTHER" id="PTHR10721">
    <property type="entry name" value="MITOCHONDRIAL IMPORT INNER MEMBRANE TRANSLOCASE SUBUNIT TIM44"/>
    <property type="match status" value="1"/>
</dbReference>
<evidence type="ECO:0000256" key="4">
    <source>
        <dbReference type="ARBA" id="ARBA00023136"/>
    </source>
</evidence>
<dbReference type="InterPro" id="IPR016985">
    <property type="entry name" value="UCP031890_Tim44-rel"/>
</dbReference>
<evidence type="ECO:0000313" key="8">
    <source>
        <dbReference type="Proteomes" id="UP000572377"/>
    </source>
</evidence>
<dbReference type="SMART" id="SM00978">
    <property type="entry name" value="Tim44"/>
    <property type="match status" value="1"/>
</dbReference>
<proteinExistence type="inferred from homology"/>
<organism evidence="7 8">
    <name type="scientific">Halovulum dunhuangense</name>
    <dbReference type="NCBI Taxonomy" id="1505036"/>
    <lineage>
        <taxon>Bacteria</taxon>
        <taxon>Pseudomonadati</taxon>
        <taxon>Pseudomonadota</taxon>
        <taxon>Alphaproteobacteria</taxon>
        <taxon>Rhodobacterales</taxon>
        <taxon>Paracoccaceae</taxon>
        <taxon>Halovulum</taxon>
    </lineage>
</organism>
<dbReference type="InterPro" id="IPR039544">
    <property type="entry name" value="Tim44-like"/>
</dbReference>
<evidence type="ECO:0000256" key="1">
    <source>
        <dbReference type="ARBA" id="ARBA00004370"/>
    </source>
</evidence>